<dbReference type="Pfam" id="PF23539">
    <property type="entry name" value="DUF7134"/>
    <property type="match status" value="2"/>
</dbReference>
<keyword evidence="3" id="KW-0597">Phosphoprotein</keyword>
<evidence type="ECO:0000256" key="2">
    <source>
        <dbReference type="ARBA" id="ARBA00012438"/>
    </source>
</evidence>
<evidence type="ECO:0000313" key="11">
    <source>
        <dbReference type="Proteomes" id="UP000193905"/>
    </source>
</evidence>
<dbReference type="RefSeq" id="WP_085380828.1">
    <property type="nucleotide sequence ID" value="NZ_JBKOHS010000021.1"/>
</dbReference>
<dbReference type="InterPro" id="IPR003594">
    <property type="entry name" value="HATPase_dom"/>
</dbReference>
<reference evidence="10 11" key="1">
    <citation type="journal article" date="2016" name="Sci. Rep.">
        <title>Evaluation of genetic diversity among strains of the human gut commensal Bifidobacterium adolescentis.</title>
        <authorList>
            <person name="Duranti S."/>
            <person name="Milani C."/>
            <person name="Lugli G.A."/>
            <person name="Mancabelli L."/>
            <person name="Turroni F."/>
            <person name="Ferrario C."/>
            <person name="Mangifesta M."/>
            <person name="Viappiani A."/>
            <person name="Sanchez B."/>
            <person name="Margolles A."/>
            <person name="van Sinderen D."/>
            <person name="Ventura M."/>
        </authorList>
    </citation>
    <scope>NUCLEOTIDE SEQUENCE [LARGE SCALE GENOMIC DNA]</scope>
    <source>
        <strain evidence="10 11">AL46-2</strain>
    </source>
</reference>
<organism evidence="10 11">
    <name type="scientific">Bifidobacterium adolescentis</name>
    <dbReference type="NCBI Taxonomy" id="1680"/>
    <lineage>
        <taxon>Bacteria</taxon>
        <taxon>Bacillati</taxon>
        <taxon>Actinomycetota</taxon>
        <taxon>Actinomycetes</taxon>
        <taxon>Bifidobacteriales</taxon>
        <taxon>Bifidobacteriaceae</taxon>
        <taxon>Bifidobacterium</taxon>
    </lineage>
</organism>
<dbReference type="Pfam" id="PF07730">
    <property type="entry name" value="HisKA_3"/>
    <property type="match status" value="1"/>
</dbReference>
<proteinExistence type="predicted"/>
<comment type="catalytic activity">
    <reaction evidence="1">
        <text>ATP + protein L-histidine = ADP + protein N-phospho-L-histidine.</text>
        <dbReference type="EC" id="2.7.13.3"/>
    </reaction>
</comment>
<evidence type="ECO:0000256" key="3">
    <source>
        <dbReference type="ARBA" id="ARBA00022553"/>
    </source>
</evidence>
<dbReference type="InterPro" id="IPR055558">
    <property type="entry name" value="DUF7134"/>
</dbReference>
<dbReference type="Pfam" id="PF02518">
    <property type="entry name" value="HATPase_c"/>
    <property type="match status" value="1"/>
</dbReference>
<evidence type="ECO:0000256" key="1">
    <source>
        <dbReference type="ARBA" id="ARBA00000085"/>
    </source>
</evidence>
<keyword evidence="7" id="KW-0067">ATP-binding</keyword>
<keyword evidence="6 10" id="KW-0418">Kinase</keyword>
<protein>
    <recommendedName>
        <fullName evidence="2">histidine kinase</fullName>
        <ecNumber evidence="2">2.7.13.3</ecNumber>
    </recommendedName>
</protein>
<dbReference type="AlphaFoldDB" id="A0A1X2ZV14"/>
<evidence type="ECO:0000256" key="6">
    <source>
        <dbReference type="ARBA" id="ARBA00022777"/>
    </source>
</evidence>
<evidence type="ECO:0000313" key="10">
    <source>
        <dbReference type="EMBL" id="OSG98051.1"/>
    </source>
</evidence>
<dbReference type="GO" id="GO:0046983">
    <property type="term" value="F:protein dimerization activity"/>
    <property type="evidence" value="ECO:0007669"/>
    <property type="project" value="InterPro"/>
</dbReference>
<gene>
    <name evidence="10" type="ORF">AL0462_0598</name>
</gene>
<accession>A0A1X2ZV14</accession>
<dbReference type="GO" id="GO:0005524">
    <property type="term" value="F:ATP binding"/>
    <property type="evidence" value="ECO:0007669"/>
    <property type="project" value="UniProtKB-KW"/>
</dbReference>
<dbReference type="Proteomes" id="UP000193905">
    <property type="component" value="Unassembled WGS sequence"/>
</dbReference>
<evidence type="ECO:0000256" key="5">
    <source>
        <dbReference type="ARBA" id="ARBA00022741"/>
    </source>
</evidence>
<comment type="caution">
    <text evidence="10">The sequence shown here is derived from an EMBL/GenBank/DDBJ whole genome shotgun (WGS) entry which is preliminary data.</text>
</comment>
<keyword evidence="4" id="KW-0808">Transferase</keyword>
<dbReference type="Gene3D" id="3.30.565.10">
    <property type="entry name" value="Histidine kinase-like ATPase, C-terminal domain"/>
    <property type="match status" value="1"/>
</dbReference>
<sequence>MSNLKQRLLSWMHGHVFAGDLIITLVIGVLLFGVTGGITYNPGLLFDLKPSMQMAWEAAMLIPLLIRRWRPQTGALLCVALTLAHLIFGPCLLGADILALFMLYSVIVYGNPKNTKAFIILALSIGLLASALAAWTMSNGPLLTGGKVHTWSSWNGSNPNGVMATEDTLGSIYTGTSMSEVADMMAQSMLVLTPIFEVCIISTVIVAFWQRARLATVRMMRERNDAIAARDQDERDIAALAERARIARDMHDVVAHTLSIIIVQSDGGRYAGTHDPAVARNTMETIRHESERALHDMQRLLGVFGGSPHADYNDIGNLVEQAQNVSPDIRIRRNITGTASPEQLSEQASIASYHVVQEALTNIRKYAGPHVDVHIKESWNNGLLTLTITDNGRGAAANIDGHAPGYGLLGMKERIESAGGSLQADPQLGGGFEVVAILPYGGKEPTTDKTGEQYALEQSESCNATAISSKARLSDEAIAPHTAVNISTRIPDQPSERMQEINQSAGRDHRSTALQHFRITAPNLHDLLASLKLKSIQPADTSNSRRLNWVERVSAWTQHHYVLMDSVGAVVLFTLLNGMSTSLFDGSSLTQLSHAIATCCILALALRRRFPETCALIVFVLSVVQLVFLGSIEVGHIVTSLCALYSAVLYGRERAWRWTGPAAVACSVLMGLKAAADQHGYITLFGAITASVGVTKPVSATSSSSAAFFTSVMYTVAVLILCAGIMAWARWARSSDSNTLVLQAREEALVAEQEKQRILAANMERDRISASIQAEVTATLNSVISQAVGGIRMLDAAEAQGKEPTADEISAAFKAIGEQGRAALKRMRKLLGVLRETGFSDDAHAGSASELQLRPAAPLEEQLQRASR</sequence>
<dbReference type="EC" id="2.7.13.3" evidence="2"/>
<keyword evidence="5" id="KW-0547">Nucleotide-binding</keyword>
<keyword evidence="8" id="KW-0902">Two-component regulatory system</keyword>
<dbReference type="PANTHER" id="PTHR24421">
    <property type="entry name" value="NITRATE/NITRITE SENSOR PROTEIN NARX-RELATED"/>
    <property type="match status" value="1"/>
</dbReference>
<dbReference type="GO" id="GO:0016020">
    <property type="term" value="C:membrane"/>
    <property type="evidence" value="ECO:0007669"/>
    <property type="project" value="InterPro"/>
</dbReference>
<dbReference type="InterPro" id="IPR011712">
    <property type="entry name" value="Sig_transdc_His_kin_sub3_dim/P"/>
</dbReference>
<dbReference type="CDD" id="cd16917">
    <property type="entry name" value="HATPase_UhpB-NarQ-NarX-like"/>
    <property type="match status" value="1"/>
</dbReference>
<evidence type="ECO:0000256" key="8">
    <source>
        <dbReference type="ARBA" id="ARBA00023012"/>
    </source>
</evidence>
<dbReference type="InterPro" id="IPR036890">
    <property type="entry name" value="HATPase_C_sf"/>
</dbReference>
<dbReference type="PANTHER" id="PTHR24421:SF10">
    <property type="entry name" value="NITRATE_NITRITE SENSOR PROTEIN NARQ"/>
    <property type="match status" value="1"/>
</dbReference>
<feature type="domain" description="Histidine kinase/HSP90-like ATPase" evidence="9">
    <location>
        <begin position="347"/>
        <end position="442"/>
    </location>
</feature>
<name>A0A1X2ZV14_BIFAD</name>
<dbReference type="SUPFAM" id="SSF55874">
    <property type="entry name" value="ATPase domain of HSP90 chaperone/DNA topoisomerase II/histidine kinase"/>
    <property type="match status" value="1"/>
</dbReference>
<dbReference type="EMBL" id="LNKH01000003">
    <property type="protein sequence ID" value="OSG98051.1"/>
    <property type="molecule type" value="Genomic_DNA"/>
</dbReference>
<evidence type="ECO:0000256" key="7">
    <source>
        <dbReference type="ARBA" id="ARBA00022840"/>
    </source>
</evidence>
<dbReference type="SMART" id="SM00387">
    <property type="entry name" value="HATPase_c"/>
    <property type="match status" value="1"/>
</dbReference>
<dbReference type="Gene3D" id="1.20.5.1930">
    <property type="match status" value="1"/>
</dbReference>
<dbReference type="InterPro" id="IPR050482">
    <property type="entry name" value="Sensor_HK_TwoCompSys"/>
</dbReference>
<evidence type="ECO:0000256" key="4">
    <source>
        <dbReference type="ARBA" id="ARBA00022679"/>
    </source>
</evidence>
<evidence type="ECO:0000259" key="9">
    <source>
        <dbReference type="SMART" id="SM00387"/>
    </source>
</evidence>
<dbReference type="GO" id="GO:0000155">
    <property type="term" value="F:phosphorelay sensor kinase activity"/>
    <property type="evidence" value="ECO:0007669"/>
    <property type="project" value="InterPro"/>
</dbReference>